<reference evidence="2" key="1">
    <citation type="submission" date="2020-07" db="EMBL/GenBank/DDBJ databases">
        <title>Huge and variable diversity of episymbiotic CPR bacteria and DPANN archaea in groundwater ecosystems.</title>
        <authorList>
            <person name="He C.Y."/>
            <person name="Keren R."/>
            <person name="Whittaker M."/>
            <person name="Farag I.F."/>
            <person name="Doudna J."/>
            <person name="Cate J.H.D."/>
            <person name="Banfield J.F."/>
        </authorList>
    </citation>
    <scope>NUCLEOTIDE SEQUENCE</scope>
    <source>
        <strain evidence="2">NC_groundwater_17_Pr7_B-0.1um_64_12</strain>
    </source>
</reference>
<comment type="subcellular location">
    <subcellularLocation>
        <location evidence="1">Cell membrane</location>
        <topology evidence="1">Peripheral membrane protein</topology>
        <orientation evidence="1">Cytoplasmic side</orientation>
    </subcellularLocation>
</comment>
<keyword evidence="1" id="KW-0472">Membrane</keyword>
<dbReference type="PANTHER" id="PTHR33383">
    <property type="entry name" value="MEMBRANE PROTEIN INSERTION EFFICIENCY FACTOR-RELATED"/>
    <property type="match status" value="1"/>
</dbReference>
<name>A0A931PU66_FIMGI</name>
<proteinExistence type="inferred from homology"/>
<evidence type="ECO:0000313" key="3">
    <source>
        <dbReference type="Proteomes" id="UP000727962"/>
    </source>
</evidence>
<comment type="caution">
    <text evidence="2">The sequence shown here is derived from an EMBL/GenBank/DDBJ whole genome shotgun (WGS) entry which is preliminary data.</text>
</comment>
<comment type="function">
    <text evidence="1">Could be involved in insertion of integral membrane proteins into the membrane.</text>
</comment>
<comment type="similarity">
    <text evidence="1">Belongs to the UPF0161 family.</text>
</comment>
<dbReference type="NCBIfam" id="TIGR00278">
    <property type="entry name" value="membrane protein insertion efficiency factor YidD"/>
    <property type="match status" value="1"/>
</dbReference>
<dbReference type="SMART" id="SM01234">
    <property type="entry name" value="Haemolytic"/>
    <property type="match status" value="1"/>
</dbReference>
<accession>A0A931PU66</accession>
<evidence type="ECO:0000313" key="2">
    <source>
        <dbReference type="EMBL" id="MBI1756222.1"/>
    </source>
</evidence>
<dbReference type="AlphaFoldDB" id="A0A931PU66"/>
<sequence>MGKRAAVFLIHAYRAAFRWMPSMCRYQPTCSRYTEEAIRRYGVLRGSWMGLRRICRCHPFRPGGFDPVP</sequence>
<protein>
    <recommendedName>
        <fullName evidence="1">Putative membrane protein insertion efficiency factor</fullName>
    </recommendedName>
</protein>
<gene>
    <name evidence="2" type="primary">yidD</name>
    <name evidence="2" type="ORF">HYR64_03845</name>
</gene>
<keyword evidence="1" id="KW-1003">Cell membrane</keyword>
<dbReference type="Pfam" id="PF01809">
    <property type="entry name" value="YidD"/>
    <property type="match status" value="1"/>
</dbReference>
<dbReference type="GO" id="GO:0005886">
    <property type="term" value="C:plasma membrane"/>
    <property type="evidence" value="ECO:0007669"/>
    <property type="project" value="UniProtKB-SubCell"/>
</dbReference>
<organism evidence="2 3">
    <name type="scientific">Fimbriimonas ginsengisoli</name>
    <dbReference type="NCBI Taxonomy" id="1005039"/>
    <lineage>
        <taxon>Bacteria</taxon>
        <taxon>Bacillati</taxon>
        <taxon>Armatimonadota</taxon>
        <taxon>Fimbriimonadia</taxon>
        <taxon>Fimbriimonadales</taxon>
        <taxon>Fimbriimonadaceae</taxon>
        <taxon>Fimbriimonas</taxon>
    </lineage>
</organism>
<dbReference type="PANTHER" id="PTHR33383:SF1">
    <property type="entry name" value="MEMBRANE PROTEIN INSERTION EFFICIENCY FACTOR-RELATED"/>
    <property type="match status" value="1"/>
</dbReference>
<dbReference type="InterPro" id="IPR002696">
    <property type="entry name" value="Membr_insert_effic_factor_YidD"/>
</dbReference>
<dbReference type="EMBL" id="JACOSL010000026">
    <property type="protein sequence ID" value="MBI1756222.1"/>
    <property type="molecule type" value="Genomic_DNA"/>
</dbReference>
<evidence type="ECO:0000256" key="1">
    <source>
        <dbReference type="HAMAP-Rule" id="MF_00386"/>
    </source>
</evidence>
<dbReference type="HAMAP" id="MF_00386">
    <property type="entry name" value="UPF0161_YidD"/>
    <property type="match status" value="1"/>
</dbReference>
<dbReference type="Proteomes" id="UP000727962">
    <property type="component" value="Unassembled WGS sequence"/>
</dbReference>